<dbReference type="Proteomes" id="UP000324222">
    <property type="component" value="Unassembled WGS sequence"/>
</dbReference>
<dbReference type="EMBL" id="VSRR010002291">
    <property type="protein sequence ID" value="MPC30642.1"/>
    <property type="molecule type" value="Genomic_DNA"/>
</dbReference>
<evidence type="ECO:0000313" key="2">
    <source>
        <dbReference type="EMBL" id="MPC30642.1"/>
    </source>
</evidence>
<accession>A0A5B7E9D3</accession>
<keyword evidence="3" id="KW-1185">Reference proteome</keyword>
<proteinExistence type="predicted"/>
<name>A0A5B7E9D3_PORTR</name>
<organism evidence="2 3">
    <name type="scientific">Portunus trituberculatus</name>
    <name type="common">Swimming crab</name>
    <name type="synonym">Neptunus trituberculatus</name>
    <dbReference type="NCBI Taxonomy" id="210409"/>
    <lineage>
        <taxon>Eukaryota</taxon>
        <taxon>Metazoa</taxon>
        <taxon>Ecdysozoa</taxon>
        <taxon>Arthropoda</taxon>
        <taxon>Crustacea</taxon>
        <taxon>Multicrustacea</taxon>
        <taxon>Malacostraca</taxon>
        <taxon>Eumalacostraca</taxon>
        <taxon>Eucarida</taxon>
        <taxon>Decapoda</taxon>
        <taxon>Pleocyemata</taxon>
        <taxon>Brachyura</taxon>
        <taxon>Eubrachyura</taxon>
        <taxon>Portunoidea</taxon>
        <taxon>Portunidae</taxon>
        <taxon>Portuninae</taxon>
        <taxon>Portunus</taxon>
    </lineage>
</organism>
<gene>
    <name evidence="2" type="ORF">E2C01_023910</name>
</gene>
<dbReference type="PROSITE" id="PS51257">
    <property type="entry name" value="PROKAR_LIPOPROTEIN"/>
    <property type="match status" value="1"/>
</dbReference>
<sequence>MEMLARGVSVGVAGVVTSGGACKGSKIPPLWRKTGVGTVSSHSISESDGKVTPSPTYHSSRCTNSTGGTSKLTLSSTQSLELSDDIVVIYCGAVTMEFMPRLMNGVADAGTLFGRQRMVGIRINGSHTAESVTLQDACDRWRLLPPHRYDRRCRMMTSLVCIYEES</sequence>
<feature type="compositionally biased region" description="Polar residues" evidence="1">
    <location>
        <begin position="53"/>
        <end position="64"/>
    </location>
</feature>
<feature type="region of interest" description="Disordered" evidence="1">
    <location>
        <begin position="38"/>
        <end position="71"/>
    </location>
</feature>
<reference evidence="2 3" key="1">
    <citation type="submission" date="2019-05" db="EMBL/GenBank/DDBJ databases">
        <title>Another draft genome of Portunus trituberculatus and its Hox gene families provides insights of decapod evolution.</title>
        <authorList>
            <person name="Jeong J.-H."/>
            <person name="Song I."/>
            <person name="Kim S."/>
            <person name="Choi T."/>
            <person name="Kim D."/>
            <person name="Ryu S."/>
            <person name="Kim W."/>
        </authorList>
    </citation>
    <scope>NUCLEOTIDE SEQUENCE [LARGE SCALE GENOMIC DNA]</scope>
    <source>
        <tissue evidence="2">Muscle</tissue>
    </source>
</reference>
<evidence type="ECO:0000313" key="3">
    <source>
        <dbReference type="Proteomes" id="UP000324222"/>
    </source>
</evidence>
<comment type="caution">
    <text evidence="2">The sequence shown here is derived from an EMBL/GenBank/DDBJ whole genome shotgun (WGS) entry which is preliminary data.</text>
</comment>
<protein>
    <submittedName>
        <fullName evidence="2">Uncharacterized protein</fullName>
    </submittedName>
</protein>
<evidence type="ECO:0000256" key="1">
    <source>
        <dbReference type="SAM" id="MobiDB-lite"/>
    </source>
</evidence>
<dbReference type="AlphaFoldDB" id="A0A5B7E9D3"/>